<comment type="similarity">
    <text evidence="3 6">Belongs to the NifD/NifK/NifE/NifN family.</text>
</comment>
<dbReference type="OrthoDB" id="9800746at2"/>
<dbReference type="Proteomes" id="UP000005695">
    <property type="component" value="Unassembled WGS sequence"/>
</dbReference>
<protein>
    <recommendedName>
        <fullName evidence="4">Nitrogenase iron-molybdenum cofactor biosynthesis protein NifN</fullName>
    </recommendedName>
</protein>
<reference evidence="8" key="1">
    <citation type="submission" date="2006-05" db="EMBL/GenBank/DDBJ databases">
        <title>Annotation of the draft genome assembly of Desulfuromonas acetoxidans DSM 684.</title>
        <authorList>
            <consortium name="US DOE Joint Genome Institute (JGI-ORNL)"/>
            <person name="Larimer F."/>
            <person name="Land M."/>
            <person name="Hauser L."/>
        </authorList>
    </citation>
    <scope>NUCLEOTIDE SEQUENCE [LARGE SCALE GENOMIC DNA]</scope>
    <source>
        <strain evidence="8">DSM 684</strain>
    </source>
</reference>
<dbReference type="NCBIfam" id="TIGR01285">
    <property type="entry name" value="nifN"/>
    <property type="match status" value="1"/>
</dbReference>
<accession>Q1JXL3</accession>
<dbReference type="RefSeq" id="WP_006001782.1">
    <property type="nucleotide sequence ID" value="NZ_AAEW02000015.1"/>
</dbReference>
<dbReference type="UniPathway" id="UPA00782"/>
<proteinExistence type="inferred from homology"/>
<dbReference type="GO" id="GO:0016163">
    <property type="term" value="F:nitrogenase activity"/>
    <property type="evidence" value="ECO:0007669"/>
    <property type="project" value="InterPro"/>
</dbReference>
<reference evidence="8" key="2">
    <citation type="submission" date="2006-05" db="EMBL/GenBank/DDBJ databases">
        <title>Sequencing of the draft genome and assembly of Desulfuromonas acetoxidans DSM 684.</title>
        <authorList>
            <consortium name="US DOE Joint Genome Institute (JGI-PGF)"/>
            <person name="Copeland A."/>
            <person name="Lucas S."/>
            <person name="Lapidus A."/>
            <person name="Barry K."/>
            <person name="Detter J.C."/>
            <person name="Glavina del Rio T."/>
            <person name="Hammon N."/>
            <person name="Israni S."/>
            <person name="Dalin E."/>
            <person name="Tice H."/>
            <person name="Bruce D."/>
            <person name="Pitluck S."/>
            <person name="Richardson P."/>
        </authorList>
    </citation>
    <scope>NUCLEOTIDE SEQUENCE [LARGE SCALE GENOMIC DNA]</scope>
    <source>
        <strain evidence="8">DSM 684</strain>
    </source>
</reference>
<dbReference type="CDD" id="cd01966">
    <property type="entry name" value="Nitrogenase_NifN_1"/>
    <property type="match status" value="1"/>
</dbReference>
<dbReference type="PROSITE" id="PS00699">
    <property type="entry name" value="NITROGENASE_1_1"/>
    <property type="match status" value="1"/>
</dbReference>
<feature type="domain" description="Nitrogenase/oxidoreductase component 1" evidence="7">
    <location>
        <begin position="21"/>
        <end position="420"/>
    </location>
</feature>
<evidence type="ECO:0000256" key="4">
    <source>
        <dbReference type="ARBA" id="ARBA00013282"/>
    </source>
</evidence>
<comment type="caution">
    <text evidence="8">The sequence shown here is derived from an EMBL/GenBank/DDBJ whole genome shotgun (WGS) entry which is preliminary data.</text>
</comment>
<evidence type="ECO:0000313" key="8">
    <source>
        <dbReference type="EMBL" id="EAT14949.1"/>
    </source>
</evidence>
<evidence type="ECO:0000256" key="5">
    <source>
        <dbReference type="ARBA" id="ARBA00023231"/>
    </source>
</evidence>
<organism evidence="8 9">
    <name type="scientific">Desulfuromonas acetoxidans (strain DSM 684 / 11070)</name>
    <dbReference type="NCBI Taxonomy" id="281689"/>
    <lineage>
        <taxon>Bacteria</taxon>
        <taxon>Pseudomonadati</taxon>
        <taxon>Thermodesulfobacteriota</taxon>
        <taxon>Desulfuromonadia</taxon>
        <taxon>Desulfuromonadales</taxon>
        <taxon>Desulfuromonadaceae</taxon>
        <taxon>Desulfuromonas</taxon>
    </lineage>
</organism>
<keyword evidence="9" id="KW-1185">Reference proteome</keyword>
<comment type="pathway">
    <text evidence="2">Cofactor biosynthesis; Fe-Mo cofactor biosynthesis.</text>
</comment>
<evidence type="ECO:0000256" key="2">
    <source>
        <dbReference type="ARBA" id="ARBA00005155"/>
    </source>
</evidence>
<evidence type="ECO:0000256" key="1">
    <source>
        <dbReference type="ARBA" id="ARBA00003171"/>
    </source>
</evidence>
<dbReference type="Gene3D" id="3.40.50.1980">
    <property type="entry name" value="Nitrogenase molybdenum iron protein domain"/>
    <property type="match status" value="3"/>
</dbReference>
<dbReference type="PANTHER" id="PTHR33712">
    <property type="entry name" value="LIGHT-INDEPENDENT PROTOCHLOROPHYLLIDE REDUCTASE SUBUNIT B"/>
    <property type="match status" value="1"/>
</dbReference>
<dbReference type="GO" id="GO:0065003">
    <property type="term" value="P:protein-containing complex assembly"/>
    <property type="evidence" value="ECO:0007669"/>
    <property type="project" value="InterPro"/>
</dbReference>
<dbReference type="PANTHER" id="PTHR33712:SF7">
    <property type="entry name" value="LIGHT-INDEPENDENT PROTOCHLOROPHYLLIDE REDUCTASE SUBUNIT B"/>
    <property type="match status" value="1"/>
</dbReference>
<evidence type="ECO:0000256" key="6">
    <source>
        <dbReference type="RuleBase" id="RU004021"/>
    </source>
</evidence>
<comment type="function">
    <text evidence="1">This protein may play a role in the biosynthesis of the prosthetic group of nitrogenase (FeMo cofactor).</text>
</comment>
<evidence type="ECO:0000256" key="3">
    <source>
        <dbReference type="ARBA" id="ARBA00011002"/>
    </source>
</evidence>
<sequence>MGEIIHKNTKPLQVNPFRLTQPMGAVLAFLGVDQCMPLMHGAQGCTSFTKVFMTRHFCEPIAIQTTAVSDAVAVLDGGDYSISEAVKNITGKISPSLVGLHTTGLPETKGDDIRGVSKLIDFPLVYVNTPDYEGAMESGWALTTKALIDQLTEEQSAINERKVVLLPHVSLTPLEVEKIQQFIAAFGLEVVAVPDLSTSLDGHLGDGQAALSKGGVTVDAIRILADAGHVLTIGDSMRDVAKALQKKNPQVAHEHFPHVNGLDATDALAAHLLKITGMQRPPQQIIRWRQRLQDAMLDSHFSLGQTRFILAGEPDQMAALSQSLYDAGGRIPLCVVSSDSSILDKIKADRVVVGDLEDVEVALDEADVVLSNFHAERLAHHAGKGLMLRGMPNWEQVGNALKVDVLYEGGAYFLCEAANLAEEWRVQHVRRRDEDALKKGCQK</sequence>
<dbReference type="EMBL" id="AAEW02000015">
    <property type="protein sequence ID" value="EAT14949.1"/>
    <property type="molecule type" value="Genomic_DNA"/>
</dbReference>
<dbReference type="Gene3D" id="6.10.250.1090">
    <property type="match status" value="1"/>
</dbReference>
<dbReference type="InterPro" id="IPR005975">
    <property type="entry name" value="Nase_Mo-Fe_CF"/>
</dbReference>
<gene>
    <name evidence="8" type="ORF">Dace_0727</name>
</gene>
<dbReference type="InterPro" id="IPR050152">
    <property type="entry name" value="ChlB/BchB/BchZ"/>
</dbReference>
<dbReference type="InterPro" id="IPR000510">
    <property type="entry name" value="Nase/OxRdtase_comp1"/>
</dbReference>
<dbReference type="SUPFAM" id="SSF53807">
    <property type="entry name" value="Helical backbone' metal receptor"/>
    <property type="match status" value="1"/>
</dbReference>
<dbReference type="Pfam" id="PF00148">
    <property type="entry name" value="Oxidored_nitro"/>
    <property type="match status" value="1"/>
</dbReference>
<evidence type="ECO:0000259" key="7">
    <source>
        <dbReference type="Pfam" id="PF00148"/>
    </source>
</evidence>
<evidence type="ECO:0000313" key="9">
    <source>
        <dbReference type="Proteomes" id="UP000005695"/>
    </source>
</evidence>
<dbReference type="InterPro" id="IPR000318">
    <property type="entry name" value="Nase_comp1_CS"/>
</dbReference>
<dbReference type="AlphaFoldDB" id="Q1JXL3"/>
<name>Q1JXL3_DESA6</name>
<keyword evidence="5 6" id="KW-0535">Nitrogen fixation</keyword>